<evidence type="ECO:0000256" key="2">
    <source>
        <dbReference type="ARBA" id="ARBA00023315"/>
    </source>
</evidence>
<dbReference type="Pfam" id="PF13420">
    <property type="entry name" value="Acetyltransf_4"/>
    <property type="match status" value="1"/>
</dbReference>
<dbReference type="EMBL" id="SJSA01000001">
    <property type="protein sequence ID" value="TGG39599.1"/>
    <property type="molecule type" value="Genomic_DNA"/>
</dbReference>
<accession>A0A4Z0V348</accession>
<comment type="caution">
    <text evidence="4">The sequence shown here is derived from an EMBL/GenBank/DDBJ whole genome shotgun (WGS) entry which is preliminary data.</text>
</comment>
<evidence type="ECO:0000313" key="5">
    <source>
        <dbReference type="Proteomes" id="UP000297635"/>
    </source>
</evidence>
<keyword evidence="5" id="KW-1185">Reference proteome</keyword>
<dbReference type="InterPro" id="IPR000182">
    <property type="entry name" value="GNAT_dom"/>
</dbReference>
<dbReference type="PROSITE" id="PS51186">
    <property type="entry name" value="GNAT"/>
    <property type="match status" value="1"/>
</dbReference>
<proteinExistence type="predicted"/>
<evidence type="ECO:0000313" key="4">
    <source>
        <dbReference type="EMBL" id="TGG39599.1"/>
    </source>
</evidence>
<name>A0A4Z0V348_9BACT</name>
<feature type="domain" description="N-acetyltransferase" evidence="3">
    <location>
        <begin position="8"/>
        <end position="169"/>
    </location>
</feature>
<dbReference type="GO" id="GO:0016747">
    <property type="term" value="F:acyltransferase activity, transferring groups other than amino-acyl groups"/>
    <property type="evidence" value="ECO:0007669"/>
    <property type="project" value="InterPro"/>
</dbReference>
<keyword evidence="1 4" id="KW-0808">Transferase</keyword>
<dbReference type="InterPro" id="IPR016181">
    <property type="entry name" value="Acyl_CoA_acyltransferase"/>
</dbReference>
<dbReference type="Gene3D" id="3.40.630.30">
    <property type="match status" value="1"/>
</dbReference>
<sequence length="172" mass="19891">MKPTDSDITIRRVLPEDACQIADIYNYYVRETTVSFEVAVLSVEDMRGRIERILGEYPYFVAERGGEILGYCYAHEWKERPAYRRTFENTVYLRHGLTSHGVGRRLMETLIDACRDVGCHALIACITTENEGSRRFHRALGFREVSHFSEVGYKLGRYLDVTDMELLLGQPE</sequence>
<dbReference type="CDD" id="cd04301">
    <property type="entry name" value="NAT_SF"/>
    <property type="match status" value="1"/>
</dbReference>
<dbReference type="PANTHER" id="PTHR43072">
    <property type="entry name" value="N-ACETYLTRANSFERASE"/>
    <property type="match status" value="1"/>
</dbReference>
<evidence type="ECO:0000259" key="3">
    <source>
        <dbReference type="PROSITE" id="PS51186"/>
    </source>
</evidence>
<dbReference type="GeneID" id="82148615"/>
<evidence type="ECO:0000256" key="1">
    <source>
        <dbReference type="ARBA" id="ARBA00022679"/>
    </source>
</evidence>
<dbReference type="Proteomes" id="UP000297635">
    <property type="component" value="Unassembled WGS sequence"/>
</dbReference>
<organism evidence="4 5">
    <name type="scientific">Duncaniella freteri</name>
    <dbReference type="NCBI Taxonomy" id="2530391"/>
    <lineage>
        <taxon>Bacteria</taxon>
        <taxon>Pseudomonadati</taxon>
        <taxon>Bacteroidota</taxon>
        <taxon>Bacteroidia</taxon>
        <taxon>Bacteroidales</taxon>
        <taxon>Muribaculaceae</taxon>
        <taxon>Duncaniella</taxon>
    </lineage>
</organism>
<dbReference type="RefSeq" id="WP_135470277.1">
    <property type="nucleotide sequence ID" value="NZ_CASJDB010000048.1"/>
</dbReference>
<protein>
    <submittedName>
        <fullName evidence="4">N-acetyltransferase family protein</fullName>
    </submittedName>
</protein>
<gene>
    <name evidence="4" type="ORF">EZ315_02345</name>
</gene>
<dbReference type="SUPFAM" id="SSF55729">
    <property type="entry name" value="Acyl-CoA N-acyltransferases (Nat)"/>
    <property type="match status" value="1"/>
</dbReference>
<keyword evidence="2" id="KW-0012">Acyltransferase</keyword>
<dbReference type="AlphaFoldDB" id="A0A4Z0V348"/>
<reference evidence="4 5" key="1">
    <citation type="submission" date="2019-02" db="EMBL/GenBank/DDBJ databases">
        <title>Isolation and identification of novel species under the genus Muribaculum.</title>
        <authorList>
            <person name="Miyake S."/>
            <person name="Ding Y."/>
            <person name="Low A."/>
            <person name="Soh M."/>
            <person name="Seedorf H."/>
        </authorList>
    </citation>
    <scope>NUCLEOTIDE SEQUENCE [LARGE SCALE GENOMIC DNA]</scope>
    <source>
        <strain evidence="4 5">TLL-A3</strain>
    </source>
</reference>
<dbReference type="PANTHER" id="PTHR43072:SF23">
    <property type="entry name" value="UPF0039 PROTEIN C11D3.02C"/>
    <property type="match status" value="1"/>
</dbReference>